<evidence type="ECO:0000313" key="2">
    <source>
        <dbReference type="EMBL" id="KAK4707109.1"/>
    </source>
</evidence>
<sequence length="280" mass="32474">MIKECNFKIRDEEFKRRKELETEKKDKNKDEQEHQGKVSKRSRNKEQEDKQNQSHKEGNNQKQAYQQREQEWQVQKRRNNKQQKDKVQKTIWRPTSPQNRRTKEQQQHVQQQPGTPNISSHNSFTNLNMQEKQNIEGDGPTSNRGTPNQGIQHKHTRNTGIDSAPPIPTDPSSSSFVYNVEVKGGMDGGSPEKHTNLQEGVSKGGNLTHVLHEGTHFDHSPNYRASATTKNQKHMTESQQAQQQKKPEAHHIVSTRNDKEQQQGKEIIGDIRTKEKWKTI</sequence>
<feature type="compositionally biased region" description="Basic and acidic residues" evidence="1">
    <location>
        <begin position="44"/>
        <end position="59"/>
    </location>
</feature>
<feature type="compositionally biased region" description="Basic and acidic residues" evidence="1">
    <location>
        <begin position="1"/>
        <end position="36"/>
    </location>
</feature>
<feature type="region of interest" description="Disordered" evidence="1">
    <location>
        <begin position="1"/>
        <end position="176"/>
    </location>
</feature>
<feature type="compositionally biased region" description="Polar residues" evidence="1">
    <location>
        <begin position="140"/>
        <end position="151"/>
    </location>
</feature>
<dbReference type="EMBL" id="JAWPEI010000027">
    <property type="protein sequence ID" value="KAK4707109.1"/>
    <property type="molecule type" value="Genomic_DNA"/>
</dbReference>
<accession>A0AAV9K1Q3</accession>
<evidence type="ECO:0000313" key="3">
    <source>
        <dbReference type="Proteomes" id="UP001311915"/>
    </source>
</evidence>
<name>A0AAV9K1Q3_9SOLN</name>
<reference evidence="2 3" key="1">
    <citation type="submission" date="2023-10" db="EMBL/GenBank/DDBJ databases">
        <title>Genome-Wide Identification Analysis in wild type Solanum Pinnatisectum Reveals Some Genes Defensing Phytophthora Infestans.</title>
        <authorList>
            <person name="Sun C."/>
        </authorList>
    </citation>
    <scope>NUCLEOTIDE SEQUENCE [LARGE SCALE GENOMIC DNA]</scope>
    <source>
        <strain evidence="2">LQN</strain>
        <tissue evidence="2">Leaf</tissue>
    </source>
</reference>
<keyword evidence="3" id="KW-1185">Reference proteome</keyword>
<dbReference type="Proteomes" id="UP001311915">
    <property type="component" value="Unassembled WGS sequence"/>
</dbReference>
<feature type="compositionally biased region" description="Polar residues" evidence="1">
    <location>
        <begin position="113"/>
        <end position="132"/>
    </location>
</feature>
<gene>
    <name evidence="2" type="ORF">R3W88_033323</name>
</gene>
<protein>
    <submittedName>
        <fullName evidence="2">Uncharacterized protein</fullName>
    </submittedName>
</protein>
<organism evidence="2 3">
    <name type="scientific">Solanum pinnatisectum</name>
    <name type="common">tansyleaf nightshade</name>
    <dbReference type="NCBI Taxonomy" id="50273"/>
    <lineage>
        <taxon>Eukaryota</taxon>
        <taxon>Viridiplantae</taxon>
        <taxon>Streptophyta</taxon>
        <taxon>Embryophyta</taxon>
        <taxon>Tracheophyta</taxon>
        <taxon>Spermatophyta</taxon>
        <taxon>Magnoliopsida</taxon>
        <taxon>eudicotyledons</taxon>
        <taxon>Gunneridae</taxon>
        <taxon>Pentapetalae</taxon>
        <taxon>asterids</taxon>
        <taxon>lamiids</taxon>
        <taxon>Solanales</taxon>
        <taxon>Solanaceae</taxon>
        <taxon>Solanoideae</taxon>
        <taxon>Solaneae</taxon>
        <taxon>Solanum</taxon>
    </lineage>
</organism>
<feature type="region of interest" description="Disordered" evidence="1">
    <location>
        <begin position="215"/>
        <end position="280"/>
    </location>
</feature>
<comment type="caution">
    <text evidence="2">The sequence shown here is derived from an EMBL/GenBank/DDBJ whole genome shotgun (WGS) entry which is preliminary data.</text>
</comment>
<feature type="compositionally biased region" description="Basic and acidic residues" evidence="1">
    <location>
        <begin position="245"/>
        <end position="280"/>
    </location>
</feature>
<evidence type="ECO:0000256" key="1">
    <source>
        <dbReference type="SAM" id="MobiDB-lite"/>
    </source>
</evidence>
<dbReference type="AlphaFoldDB" id="A0AAV9K1Q3"/>
<proteinExistence type="predicted"/>